<reference evidence="1 2" key="1">
    <citation type="submission" date="2013-07" db="EMBL/GenBank/DDBJ databases">
        <authorList>
            <person name="Weinstock G."/>
            <person name="Sodergren E."/>
            <person name="Wylie T."/>
            <person name="Fulton L."/>
            <person name="Fulton R."/>
            <person name="Fronick C."/>
            <person name="O'Laughlin M."/>
            <person name="Godfrey J."/>
            <person name="Miner T."/>
            <person name="Herter B."/>
            <person name="Appelbaum E."/>
            <person name="Cordes M."/>
            <person name="Lek S."/>
            <person name="Wollam A."/>
            <person name="Pepin K.H."/>
            <person name="Palsikar V.B."/>
            <person name="Mitreva M."/>
            <person name="Wilson R.K."/>
        </authorList>
    </citation>
    <scope>NUCLEOTIDE SEQUENCE [LARGE SCALE GENOMIC DNA]</scope>
    <source>
        <strain evidence="1 2">ATCC 27760</strain>
    </source>
</reference>
<dbReference type="Proteomes" id="UP000016662">
    <property type="component" value="Unassembled WGS sequence"/>
</dbReference>
<evidence type="ECO:0000313" key="2">
    <source>
        <dbReference type="Proteomes" id="UP000016662"/>
    </source>
</evidence>
<proteinExistence type="predicted"/>
<comment type="caution">
    <text evidence="1">The sequence shown here is derived from an EMBL/GenBank/DDBJ whole genome shotgun (WGS) entry which is preliminary data.</text>
</comment>
<evidence type="ECO:0000313" key="1">
    <source>
        <dbReference type="EMBL" id="ERJ97067.1"/>
    </source>
</evidence>
<dbReference type="AlphaFoldDB" id="U2KXS2"/>
<dbReference type="EMBL" id="AWVF01000064">
    <property type="protein sequence ID" value="ERJ97067.1"/>
    <property type="molecule type" value="Genomic_DNA"/>
</dbReference>
<organism evidence="1 2">
    <name type="scientific">Ruminococcus callidus ATCC 27760</name>
    <dbReference type="NCBI Taxonomy" id="411473"/>
    <lineage>
        <taxon>Bacteria</taxon>
        <taxon>Bacillati</taxon>
        <taxon>Bacillota</taxon>
        <taxon>Clostridia</taxon>
        <taxon>Eubacteriales</taxon>
        <taxon>Oscillospiraceae</taxon>
        <taxon>Ruminococcus</taxon>
    </lineage>
</organism>
<dbReference type="STRING" id="411473.RUMCAL_00590"/>
<dbReference type="HOGENOM" id="CLU_3316448_0_0_9"/>
<keyword evidence="2" id="KW-1185">Reference proteome</keyword>
<sequence length="39" mass="4147">MILPAVSARTAAFSGFTKSLQNNRKKMPAGACNSFADML</sequence>
<protein>
    <submittedName>
        <fullName evidence="1">Uncharacterized protein</fullName>
    </submittedName>
</protein>
<name>U2KXS2_9FIRM</name>
<accession>U2KXS2</accession>
<gene>
    <name evidence="1" type="ORF">RUMCAL_00590</name>
</gene>